<evidence type="ECO:0000313" key="4">
    <source>
        <dbReference type="Proteomes" id="UP000653343"/>
    </source>
</evidence>
<accession>A0ABQ2Y1S3</accession>
<dbReference type="CDD" id="cd07344">
    <property type="entry name" value="M48_yhfN_like"/>
    <property type="match status" value="1"/>
</dbReference>
<feature type="region of interest" description="Disordered" evidence="1">
    <location>
        <begin position="31"/>
        <end position="69"/>
    </location>
</feature>
<dbReference type="Gene3D" id="3.30.2010.10">
    <property type="entry name" value="Metalloproteases ('zincins'), catalytic domain"/>
    <property type="match status" value="1"/>
</dbReference>
<proteinExistence type="predicted"/>
<dbReference type="PANTHER" id="PTHR30399">
    <property type="entry name" value="UNCHARACTERIZED PROTEIN YGJP"/>
    <property type="match status" value="1"/>
</dbReference>
<dbReference type="PANTHER" id="PTHR30399:SF1">
    <property type="entry name" value="UTP PYROPHOSPHATASE"/>
    <property type="match status" value="1"/>
</dbReference>
<name>A0ABQ2Y1S3_9BURK</name>
<dbReference type="RefSeq" id="WP_189357682.1">
    <property type="nucleotide sequence ID" value="NZ_BMYU01000006.1"/>
</dbReference>
<evidence type="ECO:0000259" key="2">
    <source>
        <dbReference type="Pfam" id="PF01863"/>
    </source>
</evidence>
<dbReference type="Proteomes" id="UP000653343">
    <property type="component" value="Unassembled WGS sequence"/>
</dbReference>
<feature type="compositionally biased region" description="Pro residues" evidence="1">
    <location>
        <begin position="37"/>
        <end position="49"/>
    </location>
</feature>
<gene>
    <name evidence="3" type="ORF">GCM10010946_26530</name>
</gene>
<keyword evidence="4" id="KW-1185">Reference proteome</keyword>
<evidence type="ECO:0000313" key="3">
    <source>
        <dbReference type="EMBL" id="GGX46633.1"/>
    </source>
</evidence>
<sequence>MPVSQVFDRALQLALQLDLFSDLVTAPRTPVREPLATQPPPQQPLPPVAPTATTPRTTEPETPPPSLRTRQLRCGDQLIAYTLTRSSRRSIGLAIRDAQLHITAPRRVTIAAVEEAIIAKQRWILNKITEQKNRPARQRETQQWNDGALLPFMGTSLQLRFVPECKRVALTDARWLDLPASAQLDEAKSRLLIEGWLRKQALQVFEQKIRAAASRLGVSISSLHLSSARTRWGSCTSKGEIRLNWRLIFLPESMIDYVVAHELAHRREMNHSPRFWAQVELIYPAYREVRKQLQQYPISSLPL</sequence>
<protein>
    <recommendedName>
        <fullName evidence="2">YgjP-like metallopeptidase domain-containing protein</fullName>
    </recommendedName>
</protein>
<reference evidence="4" key="1">
    <citation type="journal article" date="2019" name="Int. J. Syst. Evol. Microbiol.">
        <title>The Global Catalogue of Microorganisms (GCM) 10K type strain sequencing project: providing services to taxonomists for standard genome sequencing and annotation.</title>
        <authorList>
            <consortium name="The Broad Institute Genomics Platform"/>
            <consortium name="The Broad Institute Genome Sequencing Center for Infectious Disease"/>
            <person name="Wu L."/>
            <person name="Ma J."/>
        </authorList>
    </citation>
    <scope>NUCLEOTIDE SEQUENCE [LARGE SCALE GENOMIC DNA]</scope>
    <source>
        <strain evidence="4">KCTC 23917</strain>
    </source>
</reference>
<dbReference type="Pfam" id="PF01863">
    <property type="entry name" value="YgjP-like"/>
    <property type="match status" value="1"/>
</dbReference>
<organism evidence="3 4">
    <name type="scientific">Undibacterium squillarum</name>
    <dbReference type="NCBI Taxonomy" id="1131567"/>
    <lineage>
        <taxon>Bacteria</taxon>
        <taxon>Pseudomonadati</taxon>
        <taxon>Pseudomonadota</taxon>
        <taxon>Betaproteobacteria</taxon>
        <taxon>Burkholderiales</taxon>
        <taxon>Oxalobacteraceae</taxon>
        <taxon>Undibacterium</taxon>
    </lineage>
</organism>
<dbReference type="InterPro" id="IPR002725">
    <property type="entry name" value="YgjP-like_metallopeptidase"/>
</dbReference>
<dbReference type="EMBL" id="BMYU01000006">
    <property type="protein sequence ID" value="GGX46633.1"/>
    <property type="molecule type" value="Genomic_DNA"/>
</dbReference>
<dbReference type="InterPro" id="IPR053136">
    <property type="entry name" value="UTP_pyrophosphatase-like"/>
</dbReference>
<comment type="caution">
    <text evidence="3">The sequence shown here is derived from an EMBL/GenBank/DDBJ whole genome shotgun (WGS) entry which is preliminary data.</text>
</comment>
<feature type="domain" description="YgjP-like metallopeptidase" evidence="2">
    <location>
        <begin position="89"/>
        <end position="295"/>
    </location>
</feature>
<evidence type="ECO:0000256" key="1">
    <source>
        <dbReference type="SAM" id="MobiDB-lite"/>
    </source>
</evidence>